<accession>A0A4Y8S822</accession>
<organism evidence="1 2">
    <name type="scientific">Mucilaginibacter psychrotolerans</name>
    <dbReference type="NCBI Taxonomy" id="1524096"/>
    <lineage>
        <taxon>Bacteria</taxon>
        <taxon>Pseudomonadati</taxon>
        <taxon>Bacteroidota</taxon>
        <taxon>Sphingobacteriia</taxon>
        <taxon>Sphingobacteriales</taxon>
        <taxon>Sphingobacteriaceae</taxon>
        <taxon>Mucilaginibacter</taxon>
    </lineage>
</organism>
<comment type="caution">
    <text evidence="1">The sequence shown here is derived from an EMBL/GenBank/DDBJ whole genome shotgun (WGS) entry which is preliminary data.</text>
</comment>
<evidence type="ECO:0000313" key="2">
    <source>
        <dbReference type="Proteomes" id="UP000297540"/>
    </source>
</evidence>
<evidence type="ECO:0000313" key="1">
    <source>
        <dbReference type="EMBL" id="TFF34574.1"/>
    </source>
</evidence>
<dbReference type="AlphaFoldDB" id="A0A4Y8S822"/>
<dbReference type="Pfam" id="PF20392">
    <property type="entry name" value="DUF6687"/>
    <property type="match status" value="1"/>
</dbReference>
<gene>
    <name evidence="1" type="ORF">E2R66_21740</name>
</gene>
<dbReference type="RefSeq" id="WP_133234723.1">
    <property type="nucleotide sequence ID" value="NZ_SOZE01000029.1"/>
</dbReference>
<dbReference type="OrthoDB" id="2379877at2"/>
<protein>
    <submittedName>
        <fullName evidence="1">Uncharacterized protein</fullName>
    </submittedName>
</protein>
<proteinExistence type="predicted"/>
<keyword evidence="2" id="KW-1185">Reference proteome</keyword>
<dbReference type="InterPro" id="IPR046509">
    <property type="entry name" value="DUF6687"/>
</dbReference>
<dbReference type="Proteomes" id="UP000297540">
    <property type="component" value="Unassembled WGS sequence"/>
</dbReference>
<name>A0A4Y8S822_9SPHI</name>
<sequence>MEYIQYDPSISGVPKIIVDGFDCGEGLHLSHWPGNLTPHELKADLSVEIVLNFLTKSNLQQQRAYELVTNDHYDTDGVLAIWALMNKEKALAHAATIINYAETSDFYEWTTLEAFKFDCIIRALPDPECSPIKEALNGKSEAERETAATRYVLEKLPDLLYKTDSHKELWEGPLNELQSKIDLLNSSQISVQEYIETSLSVIFTPVQLDNFARNLFCKGLRILEVVATSDGYRYALYHREYLWYDIVKRPTLPKPNLFDLIDKLDELEANPNGKWSRTKWSPALFFINAESRMTDPGFAYYKSEKVDSKIEPSQLILMLIAELSRFEHSL</sequence>
<dbReference type="EMBL" id="SOZE01000029">
    <property type="protein sequence ID" value="TFF34574.1"/>
    <property type="molecule type" value="Genomic_DNA"/>
</dbReference>
<reference evidence="1 2" key="1">
    <citation type="journal article" date="2017" name="Int. J. Syst. Evol. Microbiol.">
        <title>Mucilaginibacterpsychrotolerans sp. nov., isolated from peatlands.</title>
        <authorList>
            <person name="Deng Y."/>
            <person name="Shen L."/>
            <person name="Xu B."/>
            <person name="Liu Y."/>
            <person name="Gu Z."/>
            <person name="Liu H."/>
            <person name="Zhou Y."/>
        </authorList>
    </citation>
    <scope>NUCLEOTIDE SEQUENCE [LARGE SCALE GENOMIC DNA]</scope>
    <source>
        <strain evidence="1 2">NH7-4</strain>
    </source>
</reference>